<organism evidence="7 8">
    <name type="scientific">Pelotomaculum thermopropionicum (strain DSM 13744 / JCM 10971 / SI)</name>
    <dbReference type="NCBI Taxonomy" id="370438"/>
    <lineage>
        <taxon>Bacteria</taxon>
        <taxon>Bacillati</taxon>
        <taxon>Bacillota</taxon>
        <taxon>Clostridia</taxon>
        <taxon>Eubacteriales</taxon>
        <taxon>Desulfotomaculaceae</taxon>
        <taxon>Pelotomaculum</taxon>
    </lineage>
</organism>
<dbReference type="eggNOG" id="COG1222">
    <property type="taxonomic scope" value="Bacteria"/>
</dbReference>
<dbReference type="SUPFAM" id="SSF52540">
    <property type="entry name" value="P-loop containing nucleoside triphosphate hydrolases"/>
    <property type="match status" value="2"/>
</dbReference>
<dbReference type="AlphaFoldDB" id="A5D585"/>
<evidence type="ECO:0000256" key="3">
    <source>
        <dbReference type="ARBA" id="ARBA00022840"/>
    </source>
</evidence>
<dbReference type="Proteomes" id="UP000006556">
    <property type="component" value="Chromosome"/>
</dbReference>
<dbReference type="InterPro" id="IPR050168">
    <property type="entry name" value="AAA_ATPase_domain"/>
</dbReference>
<evidence type="ECO:0000313" key="8">
    <source>
        <dbReference type="Proteomes" id="UP000006556"/>
    </source>
</evidence>
<dbReference type="InterPro" id="IPR003960">
    <property type="entry name" value="ATPase_AAA_CS"/>
</dbReference>
<feature type="domain" description="AAA+ ATPase" evidence="6">
    <location>
        <begin position="134"/>
        <end position="270"/>
    </location>
</feature>
<dbReference type="STRING" id="370438.PTH_0431"/>
<dbReference type="FunFam" id="1.10.8.60:FF:000057">
    <property type="entry name" value="AAA family ATPase, CDC48 subfamily"/>
    <property type="match status" value="1"/>
</dbReference>
<name>A5D585_PELTS</name>
<dbReference type="PROSITE" id="PS00674">
    <property type="entry name" value="AAA"/>
    <property type="match status" value="2"/>
</dbReference>
<evidence type="ECO:0000313" key="7">
    <source>
        <dbReference type="EMBL" id="BAF58612.1"/>
    </source>
</evidence>
<dbReference type="InterPro" id="IPR003593">
    <property type="entry name" value="AAA+_ATPase"/>
</dbReference>
<evidence type="ECO:0000256" key="5">
    <source>
        <dbReference type="SAM" id="MobiDB-lite"/>
    </source>
</evidence>
<dbReference type="GO" id="GO:0005524">
    <property type="term" value="F:ATP binding"/>
    <property type="evidence" value="ECO:0007669"/>
    <property type="project" value="UniProtKB-KW"/>
</dbReference>
<feature type="region of interest" description="Disordered" evidence="5">
    <location>
        <begin position="63"/>
        <end position="96"/>
    </location>
</feature>
<dbReference type="PANTHER" id="PTHR23077:SF171">
    <property type="entry name" value="NUCLEAR VALOSIN-CONTAINING PROTEIN-LIKE"/>
    <property type="match status" value="1"/>
</dbReference>
<comment type="similarity">
    <text evidence="4">Belongs to the AAA ATPase family.</text>
</comment>
<proteinExistence type="inferred from homology"/>
<dbReference type="Gene3D" id="3.40.50.300">
    <property type="entry name" value="P-loop containing nucleotide triphosphate hydrolases"/>
    <property type="match status" value="2"/>
</dbReference>
<keyword evidence="1" id="KW-0677">Repeat</keyword>
<dbReference type="EMBL" id="AP009389">
    <property type="protein sequence ID" value="BAF58612.1"/>
    <property type="molecule type" value="Genomic_DNA"/>
</dbReference>
<dbReference type="GO" id="GO:0016887">
    <property type="term" value="F:ATP hydrolysis activity"/>
    <property type="evidence" value="ECO:0007669"/>
    <property type="project" value="InterPro"/>
</dbReference>
<evidence type="ECO:0000256" key="2">
    <source>
        <dbReference type="ARBA" id="ARBA00022741"/>
    </source>
</evidence>
<evidence type="ECO:0000256" key="1">
    <source>
        <dbReference type="ARBA" id="ARBA00022737"/>
    </source>
</evidence>
<keyword evidence="3 4" id="KW-0067">ATP-binding</keyword>
<gene>
    <name evidence="7" type="primary">SpoVK</name>
    <name evidence="7" type="ordered locus">PTH_0431</name>
</gene>
<dbReference type="InterPro" id="IPR003959">
    <property type="entry name" value="ATPase_AAA_core"/>
</dbReference>
<sequence>MKNKGDSGFGIGDFFKGLGSLIDLAGSLEPDESGEISRSGVFLDKKGLKGTYGLNIKIGGESAGGQTLKRGTTRDGPAGPEGGPAPDQNSKGSAAKEFSYRDIGGLDKELQKIREMIELPLTHPELFEHLGIEPPRGVLLYGPPGTGKTLIARAVAGETKACFIHVNGPEIIHKYYGESEARLREIFQKAAGNRPSIIFLDEIDAVAPKREEVTGEVEKRVVAQLLALMDGLKSRGQVIVIGATNLPNAIDPALRRPGRFDREIRVSIPDRKGRREILSIHTRGMPVAGDVDLDRLAEITHGFVGADLRALCQEAAMRCVRRVYPLIGAQTGKAAGEFLAGIKVEMKDFLEAMKEVEPSATREFLVDVPAVRWEDVGGLKEIKQELRQAVEWPLKYRELFETAGISPPRGVILHGPPGTGKTLLARALASEINANFIAVKGPSLLSKWMGESEKAVRELFRKAKQVAPCLVFFDEIDSLVPAREAGHGGAADRVLSQLLTEIDGIEELRGVVLLAATNRIDLIDPALLRPGRFDLHLRLDLPDKEAIVEIFKVHTRKMPLHQNIDLDALADACKGFSGADIRQVCHRAAILAMREYIEANKKAAAAPRYRVTMQHFLKSLEFIKNAGRGERLEKSKRG</sequence>
<evidence type="ECO:0000256" key="4">
    <source>
        <dbReference type="RuleBase" id="RU003651"/>
    </source>
</evidence>
<evidence type="ECO:0000259" key="6">
    <source>
        <dbReference type="SMART" id="SM00382"/>
    </source>
</evidence>
<accession>A5D585</accession>
<dbReference type="InterPro" id="IPR027417">
    <property type="entry name" value="P-loop_NTPase"/>
</dbReference>
<protein>
    <submittedName>
        <fullName evidence="7">ATPase</fullName>
    </submittedName>
</protein>
<keyword evidence="2 4" id="KW-0547">Nucleotide-binding</keyword>
<dbReference type="InterPro" id="IPR041569">
    <property type="entry name" value="AAA_lid_3"/>
</dbReference>
<reference evidence="8" key="1">
    <citation type="journal article" date="2008" name="Genome Res.">
        <title>The genome of Pelotomaculum thermopropionicum reveals niche-associated evolution in anaerobic microbiota.</title>
        <authorList>
            <person name="Kosaka T."/>
            <person name="Kato S."/>
            <person name="Shimoyama T."/>
            <person name="Ishii S."/>
            <person name="Abe T."/>
            <person name="Watanabe K."/>
        </authorList>
    </citation>
    <scope>NUCLEOTIDE SEQUENCE [LARGE SCALE GENOMIC DNA]</scope>
    <source>
        <strain evidence="8">DSM 13744 / JCM 10971 / SI</strain>
    </source>
</reference>
<dbReference type="SMART" id="SM00382">
    <property type="entry name" value="AAA"/>
    <property type="match status" value="2"/>
</dbReference>
<dbReference type="Pfam" id="PF17862">
    <property type="entry name" value="AAA_lid_3"/>
    <property type="match status" value="2"/>
</dbReference>
<dbReference type="InterPro" id="IPR005938">
    <property type="entry name" value="AAA_ATPase_CDC48"/>
</dbReference>
<feature type="domain" description="AAA+ ATPase" evidence="6">
    <location>
        <begin position="407"/>
        <end position="543"/>
    </location>
</feature>
<dbReference type="FunFam" id="3.40.50.300:FF:000018">
    <property type="entry name" value="Cell division control 48"/>
    <property type="match status" value="1"/>
</dbReference>
<dbReference type="NCBIfam" id="TIGR01243">
    <property type="entry name" value="CDC48"/>
    <property type="match status" value="1"/>
</dbReference>
<dbReference type="HOGENOM" id="CLU_000688_8_3_9"/>
<dbReference type="CDD" id="cd19511">
    <property type="entry name" value="RecA-like_CDC48_r2-like"/>
    <property type="match status" value="1"/>
</dbReference>
<dbReference type="Pfam" id="PF00004">
    <property type="entry name" value="AAA"/>
    <property type="match status" value="2"/>
</dbReference>
<dbReference type="PANTHER" id="PTHR23077">
    <property type="entry name" value="AAA-FAMILY ATPASE"/>
    <property type="match status" value="1"/>
</dbReference>
<dbReference type="Gene3D" id="1.10.8.60">
    <property type="match status" value="2"/>
</dbReference>
<dbReference type="KEGG" id="pth:PTH_0431"/>
<dbReference type="FunFam" id="3.40.50.300:FF:000012">
    <property type="entry name" value="Transitional endoplasmic reticulum ATPase"/>
    <property type="match status" value="1"/>
</dbReference>
<keyword evidence="8" id="KW-1185">Reference proteome</keyword>